<keyword evidence="2" id="KW-1185">Reference proteome</keyword>
<evidence type="ECO:0008006" key="3">
    <source>
        <dbReference type="Google" id="ProtNLM"/>
    </source>
</evidence>
<comment type="caution">
    <text evidence="1">The sequence shown here is derived from an EMBL/GenBank/DDBJ whole genome shotgun (WGS) entry which is preliminary data.</text>
</comment>
<organism evidence="1 2">
    <name type="scientific">Pinctada imbricata</name>
    <name type="common">Atlantic pearl-oyster</name>
    <name type="synonym">Pinctada martensii</name>
    <dbReference type="NCBI Taxonomy" id="66713"/>
    <lineage>
        <taxon>Eukaryota</taxon>
        <taxon>Metazoa</taxon>
        <taxon>Spiralia</taxon>
        <taxon>Lophotrochozoa</taxon>
        <taxon>Mollusca</taxon>
        <taxon>Bivalvia</taxon>
        <taxon>Autobranchia</taxon>
        <taxon>Pteriomorphia</taxon>
        <taxon>Pterioida</taxon>
        <taxon>Pterioidea</taxon>
        <taxon>Pteriidae</taxon>
        <taxon>Pinctada</taxon>
    </lineage>
</organism>
<evidence type="ECO:0000313" key="1">
    <source>
        <dbReference type="EMBL" id="KAK3096961.1"/>
    </source>
</evidence>
<dbReference type="AlphaFoldDB" id="A0AA89C2K5"/>
<proteinExistence type="predicted"/>
<name>A0AA89C2K5_PINIB</name>
<dbReference type="PANTHER" id="PTHR33395:SF22">
    <property type="entry name" value="REVERSE TRANSCRIPTASE DOMAIN-CONTAINING PROTEIN"/>
    <property type="match status" value="1"/>
</dbReference>
<dbReference type="Proteomes" id="UP001186944">
    <property type="component" value="Unassembled WGS sequence"/>
</dbReference>
<gene>
    <name evidence="1" type="ORF">FSP39_005118</name>
</gene>
<protein>
    <recommendedName>
        <fullName evidence="3">Endonuclease/exonuclease/phosphatase domain-containing protein</fullName>
    </recommendedName>
</protein>
<reference evidence="1" key="1">
    <citation type="submission" date="2019-08" db="EMBL/GenBank/DDBJ databases">
        <title>The improved chromosome-level genome for the pearl oyster Pinctada fucata martensii using PacBio sequencing and Hi-C.</title>
        <authorList>
            <person name="Zheng Z."/>
        </authorList>
    </citation>
    <scope>NUCLEOTIDE SEQUENCE</scope>
    <source>
        <strain evidence="1">ZZ-2019</strain>
        <tissue evidence="1">Adductor muscle</tissue>
    </source>
</reference>
<evidence type="ECO:0000313" key="2">
    <source>
        <dbReference type="Proteomes" id="UP001186944"/>
    </source>
</evidence>
<dbReference type="EMBL" id="VSWD01000007">
    <property type="protein sequence ID" value="KAK3096961.1"/>
    <property type="molecule type" value="Genomic_DNA"/>
</dbReference>
<accession>A0AA89C2K5</accession>
<sequence>MQQMVDFPTRGENILDLYFTNRPTLVCKVAPLPGLSDHDIVYVESTLKPQVSRSKPRDIHLFKKTDWDGFREFMGIYRDHVLSNTYTDVESLWAEFKQKISEGTSSFVPSKRINGKNKLPWVNVHIKRLIRKRDKLYYRQRKSRKQEDIQRYKGIKHLVQKKMRQAHDTYIENILGIIESHTAENEVSST</sequence>
<dbReference type="PANTHER" id="PTHR33395">
    <property type="entry name" value="TRANSCRIPTASE, PUTATIVE-RELATED-RELATED"/>
    <property type="match status" value="1"/>
</dbReference>